<feature type="domain" description="Protein Lines N-terminal" evidence="1">
    <location>
        <begin position="371"/>
        <end position="478"/>
    </location>
</feature>
<reference evidence="3 4" key="1">
    <citation type="submission" date="2019-09" db="EMBL/GenBank/DDBJ databases">
        <title>A chromosome-level genome assembly of the Chinese tupelo Nyssa sinensis.</title>
        <authorList>
            <person name="Yang X."/>
            <person name="Kang M."/>
            <person name="Yang Y."/>
            <person name="Xiong H."/>
            <person name="Wang M."/>
            <person name="Zhang Z."/>
            <person name="Wang Z."/>
            <person name="Wu H."/>
            <person name="Ma T."/>
            <person name="Liu J."/>
            <person name="Xi Z."/>
        </authorList>
    </citation>
    <scope>NUCLEOTIDE SEQUENCE [LARGE SCALE GENOMIC DNA]</scope>
    <source>
        <strain evidence="3">J267</strain>
        <tissue evidence="3">Leaf</tissue>
    </source>
</reference>
<keyword evidence="4" id="KW-1185">Reference proteome</keyword>
<dbReference type="Pfam" id="PF14694">
    <property type="entry name" value="LINES_N"/>
    <property type="match status" value="1"/>
</dbReference>
<dbReference type="OrthoDB" id="8251209at2759"/>
<sequence length="585" mass="66578">MCRRPEYSRLCHLIDESLRPYAEQSAVPLTKQGEKDLLVVLSQVLRQIQMWTHEFRLYLCLQVKSPYVQHLAGNILVVISKFVVASGSSWDEFIYSLCVCLELAICNMLSSSLESPTTKAKGSECDSSSFVVALQPKLRNANWSTCGCSCLSKVPWDLLNELHVGRKGEALRSSNGDAFLHTNVGQPESRIVFHGNLVQFFCSLVEQSVLVEATGGSLDKYPVIYEIYNLIPKLLAWCFCEGDFSNLCISRYFKHKMLMLMIRLSLKIQPDCFILVSWLQLIHKYFQDLLVQPITRQESDQDDCLKGSPFFMSISDVGMHSMTSCHLQRLAVLLFLRCCFSLINLRERSDEQCACSNLNCNITLDLNMDHCTSFSLSFLQLYMNEDDILFEVLLQLFCVPVCAEQQVGALQEVKDDVLFHVSNLFNPIHLFHLFLAQLLYDHQVLLDYLISKDTGASSAEYLLRCLRVVCDSWRIFVEFSVGGKVTDESSCKKRKVLMDSSDFQGTSASVRGTGIPLSGEKKCQRDDTCGGKCCRSNRLPFEKAKECLLSLKKSVENLHQKNLFPYNPEVLLRRLTRFQELCLEQ</sequence>
<evidence type="ECO:0000313" key="3">
    <source>
        <dbReference type="EMBL" id="KAA8547250.1"/>
    </source>
</evidence>
<dbReference type="AlphaFoldDB" id="A0A5J5BZD6"/>
<protein>
    <recommendedName>
        <fullName evidence="5">Protein Lines C-terminal domain-containing protein</fullName>
    </recommendedName>
</protein>
<dbReference type="InterPro" id="IPR032794">
    <property type="entry name" value="LINES_N"/>
</dbReference>
<dbReference type="EMBL" id="CM018032">
    <property type="protein sequence ID" value="KAA8547250.1"/>
    <property type="molecule type" value="Genomic_DNA"/>
</dbReference>
<name>A0A5J5BZD6_9ASTE</name>
<gene>
    <name evidence="3" type="ORF">F0562_003886</name>
</gene>
<evidence type="ECO:0008006" key="5">
    <source>
        <dbReference type="Google" id="ProtNLM"/>
    </source>
</evidence>
<dbReference type="PANTHER" id="PTHR16057:SF1">
    <property type="entry name" value="PROTEIN LINES HOMOLOG 1"/>
    <property type="match status" value="1"/>
</dbReference>
<organism evidence="3 4">
    <name type="scientific">Nyssa sinensis</name>
    <dbReference type="NCBI Taxonomy" id="561372"/>
    <lineage>
        <taxon>Eukaryota</taxon>
        <taxon>Viridiplantae</taxon>
        <taxon>Streptophyta</taxon>
        <taxon>Embryophyta</taxon>
        <taxon>Tracheophyta</taxon>
        <taxon>Spermatophyta</taxon>
        <taxon>Magnoliopsida</taxon>
        <taxon>eudicotyledons</taxon>
        <taxon>Gunneridae</taxon>
        <taxon>Pentapetalae</taxon>
        <taxon>asterids</taxon>
        <taxon>Cornales</taxon>
        <taxon>Nyssaceae</taxon>
        <taxon>Nyssa</taxon>
    </lineage>
</organism>
<evidence type="ECO:0000259" key="2">
    <source>
        <dbReference type="Pfam" id="PF14695"/>
    </source>
</evidence>
<feature type="domain" description="Protein Lines C-terminal" evidence="2">
    <location>
        <begin position="544"/>
        <end position="580"/>
    </location>
</feature>
<dbReference type="PANTHER" id="PTHR16057">
    <property type="entry name" value="WINS1, 2 PROTEIN"/>
    <property type="match status" value="1"/>
</dbReference>
<dbReference type="Pfam" id="PF14695">
    <property type="entry name" value="LINES_C"/>
    <property type="match status" value="1"/>
</dbReference>
<evidence type="ECO:0000259" key="1">
    <source>
        <dbReference type="Pfam" id="PF14694"/>
    </source>
</evidence>
<proteinExistence type="predicted"/>
<accession>A0A5J5BZD6</accession>
<dbReference type="InterPro" id="IPR024875">
    <property type="entry name" value="Protein_Lines"/>
</dbReference>
<evidence type="ECO:0000313" key="4">
    <source>
        <dbReference type="Proteomes" id="UP000325577"/>
    </source>
</evidence>
<dbReference type="InterPro" id="IPR029415">
    <property type="entry name" value="Lines_C"/>
</dbReference>
<dbReference type="Proteomes" id="UP000325577">
    <property type="component" value="Linkage Group LG1"/>
</dbReference>